<feature type="transmembrane region" description="Helical" evidence="1">
    <location>
        <begin position="132"/>
        <end position="150"/>
    </location>
</feature>
<dbReference type="EMBL" id="DF970277">
    <property type="protein sequence ID" value="GAP67554.1"/>
    <property type="molecule type" value="Genomic_DNA"/>
</dbReference>
<dbReference type="PANTHER" id="PTHR39430:SF1">
    <property type="entry name" value="PROTEASE"/>
    <property type="match status" value="1"/>
</dbReference>
<dbReference type="AlphaFoldDB" id="A0A0K8QRI8"/>
<accession>A0A0K8QRI8</accession>
<proteinExistence type="predicted"/>
<dbReference type="Pfam" id="PF02517">
    <property type="entry name" value="Rce1-like"/>
    <property type="match status" value="1"/>
</dbReference>
<organism evidence="3">
    <name type="scientific">Mizugakiibacter sediminis</name>
    <dbReference type="NCBI Taxonomy" id="1475481"/>
    <lineage>
        <taxon>Bacteria</taxon>
        <taxon>Pseudomonadati</taxon>
        <taxon>Pseudomonadota</taxon>
        <taxon>Gammaproteobacteria</taxon>
        <taxon>Lysobacterales</taxon>
        <taxon>Rhodanobacteraceae</taxon>
        <taxon>Mizugakiibacter</taxon>
    </lineage>
</organism>
<sequence>MSEPATPRRAGIAARWIDLNLVRLPLMAAILIAVYIGLQFLRLGVMRLWPQAPADALAIVAALLLAAAMLALYARMVRRFERRPVGELAAEGAAARVLGGAAIGASLFVLVYAALALLGVARWHGLDASTHLGTALGASLAAAVGEELVFRGVVFRLLEDSFGTTVALIASAGLFGLAHAGNPGATWTSTVAIMLEAGALLGLAYAWSRSLWLPIGLHFGWNFTEGGVFGVAVSGGPAHGGLLRVSLEGRDLLTGGAFGPEASVAAVGASLAAAAVFGVAAVRAGRWQWLRRRMRYAG</sequence>
<feature type="transmembrane region" description="Helical" evidence="1">
    <location>
        <begin position="21"/>
        <end position="41"/>
    </location>
</feature>
<evidence type="ECO:0000313" key="4">
    <source>
        <dbReference type="Proteomes" id="UP000253740"/>
    </source>
</evidence>
<keyword evidence="1" id="KW-0812">Transmembrane</keyword>
<evidence type="ECO:0000259" key="2">
    <source>
        <dbReference type="Pfam" id="PF02517"/>
    </source>
</evidence>
<reference evidence="3" key="1">
    <citation type="submission" date="2015-08" db="EMBL/GenBank/DDBJ databases">
        <title>Complete DNA Sequence of Pseudomonas syringae pv. actinidiae, the Causal Agent of Kiwifruit Canker Disease.</title>
        <authorList>
            <person name="Rikkerink E.H.A."/>
            <person name="Fineran P.C."/>
        </authorList>
    </citation>
    <scope>NUCLEOTIDE SEQUENCE</scope>
    <source>
        <strain evidence="3">SkMP5</strain>
    </source>
</reference>
<keyword evidence="1" id="KW-0472">Membrane</keyword>
<dbReference type="STRING" id="1475481.GCA_000953855_02934"/>
<evidence type="ECO:0000256" key="1">
    <source>
        <dbReference type="SAM" id="Phobius"/>
    </source>
</evidence>
<feature type="transmembrane region" description="Helical" evidence="1">
    <location>
        <begin position="262"/>
        <end position="285"/>
    </location>
</feature>
<feature type="transmembrane region" description="Helical" evidence="1">
    <location>
        <begin position="187"/>
        <end position="207"/>
    </location>
</feature>
<name>A0A0K8QRI8_9GAMM</name>
<feature type="domain" description="CAAX prenyl protease 2/Lysostaphin resistance protein A-like" evidence="2">
    <location>
        <begin position="133"/>
        <end position="223"/>
    </location>
</feature>
<protein>
    <submittedName>
        <fullName evidence="3">Abortive infection protein</fullName>
    </submittedName>
</protein>
<keyword evidence="1" id="KW-1133">Transmembrane helix</keyword>
<dbReference type="GO" id="GO:0080120">
    <property type="term" value="P:CAAX-box protein maturation"/>
    <property type="evidence" value="ECO:0007669"/>
    <property type="project" value="UniProtKB-ARBA"/>
</dbReference>
<keyword evidence="4" id="KW-1185">Reference proteome</keyword>
<dbReference type="PANTHER" id="PTHR39430">
    <property type="entry name" value="MEMBRANE-ASSOCIATED PROTEASE-RELATED"/>
    <property type="match status" value="1"/>
</dbReference>
<dbReference type="GO" id="GO:0004175">
    <property type="term" value="F:endopeptidase activity"/>
    <property type="evidence" value="ECO:0007669"/>
    <property type="project" value="UniProtKB-ARBA"/>
</dbReference>
<dbReference type="RefSeq" id="WP_062538096.1">
    <property type="nucleotide sequence ID" value="NZ_DF970277.1"/>
</dbReference>
<feature type="transmembrane region" description="Helical" evidence="1">
    <location>
        <begin position="97"/>
        <end position="120"/>
    </location>
</feature>
<feature type="transmembrane region" description="Helical" evidence="1">
    <location>
        <begin position="162"/>
        <end position="181"/>
    </location>
</feature>
<feature type="transmembrane region" description="Helical" evidence="1">
    <location>
        <begin position="219"/>
        <end position="242"/>
    </location>
</feature>
<feature type="transmembrane region" description="Helical" evidence="1">
    <location>
        <begin position="56"/>
        <end position="76"/>
    </location>
</feature>
<gene>
    <name evidence="3" type="ORF">MBSD_n2881</name>
</gene>
<dbReference type="InterPro" id="IPR003675">
    <property type="entry name" value="Rce1/LyrA-like_dom"/>
</dbReference>
<evidence type="ECO:0000313" key="3">
    <source>
        <dbReference type="EMBL" id="GAP67554.1"/>
    </source>
</evidence>
<dbReference type="Proteomes" id="UP000253740">
    <property type="component" value="Unassembled WGS sequence"/>
</dbReference>